<evidence type="ECO:0000313" key="2">
    <source>
        <dbReference type="Proteomes" id="UP001143910"/>
    </source>
</evidence>
<accession>A0ACC1NSC1</accession>
<dbReference type="Proteomes" id="UP001143910">
    <property type="component" value="Unassembled WGS sequence"/>
</dbReference>
<protein>
    <submittedName>
        <fullName evidence="1">Uncharacterized protein</fullName>
    </submittedName>
</protein>
<gene>
    <name evidence="1" type="ORF">NQ176_g2145</name>
</gene>
<reference evidence="1" key="1">
    <citation type="submission" date="2022-08" db="EMBL/GenBank/DDBJ databases">
        <title>Genome Sequence of Lecanicillium fungicola.</title>
        <authorList>
            <person name="Buettner E."/>
        </authorList>
    </citation>
    <scope>NUCLEOTIDE SEQUENCE</scope>
    <source>
        <strain evidence="1">Babe33</strain>
    </source>
</reference>
<keyword evidence="2" id="KW-1185">Reference proteome</keyword>
<dbReference type="EMBL" id="JANJQO010000143">
    <property type="protein sequence ID" value="KAJ2981243.1"/>
    <property type="molecule type" value="Genomic_DNA"/>
</dbReference>
<evidence type="ECO:0000313" key="1">
    <source>
        <dbReference type="EMBL" id="KAJ2981243.1"/>
    </source>
</evidence>
<sequence>MSDPKDYTIGWISAIALEYTVAQEFLDTRHDGLIRVHKGDDNHYTRGTIGTHHVVIAVLPAGENGVAAAAMAAKDMMHSFPNVRLCVMVGIGGGVPSKEHDIRLGDVVVSQPTFREKNYGGVVHFDYGATMKARCFQSLHYMNQPPRVCRAAVTALKAKYAKEGSNIDAKINTILEKWPRLRKEYGRPDASTDRLYASSCGQIAGCECRSSNDGSSKKNNNDELNSKETHAMCLVKRNPRAEDEDNPAIHYGLIASADGFMEDAEIRDILAKELGVLCFEMEAAGLMSQFPCLVIRGICDYSDAHWSKEWRGYAAMSAAAYAKDLLTEIPSYELDLEASIGSLVEKAVQQASQKYNSEAASCLHDLFVTDPLDDKKFMKRKKGGRVAGTCEWILDTEDLTAWLEPVHNQNTESHAVLWFYGNPGTGKSTLAIFLTDALSTAFSATNGKTLAYFFCDSAFDTRRTATSVIRGLLLQLIQQHPQLLSYVLPKYNERKAKLFESFDALWTIFIAAAADRNSGRKYCIIDAIDECDNESQKTLLGQLRETFHSSDAPPNVRILVTSRPYPEICKYLEFFTSKDLAAFPEVKRDIHQFIKERVARLKYTEKIKGRVTDILREKAEGTFLWVGIACTELENTSSKDAINCLEAMPSGLYSLYEKLFSTALEMETEKGTIQHVLSFVAVSQRPLSLLELSEACRLCEDEDDLETRTQFMHYLIKQFHCPEEQHGHLSDYATPARWGIPGIAEHMSQSYAEYGKAGRLLDMKDGWNNTALEVVTRTGYLAHLRRRIRGMAKDVMAMLLELRGSEITITEKVVIAAARNEDNGKEVMALLLDQRGSEITITEEVVIAAAGNEDNGKEVMAMLLDQRGSEITITKEIMNAAAGNLSKGKEVIALLLDRRL</sequence>
<comment type="caution">
    <text evidence="1">The sequence shown here is derived from an EMBL/GenBank/DDBJ whole genome shotgun (WGS) entry which is preliminary data.</text>
</comment>
<organism evidence="1 2">
    <name type="scientific">Zarea fungicola</name>
    <dbReference type="NCBI Taxonomy" id="93591"/>
    <lineage>
        <taxon>Eukaryota</taxon>
        <taxon>Fungi</taxon>
        <taxon>Dikarya</taxon>
        <taxon>Ascomycota</taxon>
        <taxon>Pezizomycotina</taxon>
        <taxon>Sordariomycetes</taxon>
        <taxon>Hypocreomycetidae</taxon>
        <taxon>Hypocreales</taxon>
        <taxon>Cordycipitaceae</taxon>
        <taxon>Zarea</taxon>
    </lineage>
</organism>
<proteinExistence type="predicted"/>
<name>A0ACC1NSC1_9HYPO</name>